<accession>A0ABW2EJT3</accession>
<name>A0ABW2EJT3_9BACI</name>
<comment type="caution">
    <text evidence="1">The sequence shown here is derived from an EMBL/GenBank/DDBJ whole genome shotgun (WGS) entry which is preliminary data.</text>
</comment>
<organism evidence="1 2">
    <name type="scientific">Halobacillus seohaensis</name>
    <dbReference type="NCBI Taxonomy" id="447421"/>
    <lineage>
        <taxon>Bacteria</taxon>
        <taxon>Bacillati</taxon>
        <taxon>Bacillota</taxon>
        <taxon>Bacilli</taxon>
        <taxon>Bacillales</taxon>
        <taxon>Bacillaceae</taxon>
        <taxon>Halobacillus</taxon>
    </lineage>
</organism>
<sequence length="93" mass="11376">MLSVHVNDQEVKAMLKREIEETVNNLDTELVFWDTNELKRRTCMSWNTIKERFFFDERFPKVKVGGKYYFPAQKTKEFLITWLDEQEAIFRDY</sequence>
<dbReference type="RefSeq" id="WP_204707721.1">
    <property type="nucleotide sequence ID" value="NZ_JBHSZV010000013.1"/>
</dbReference>
<keyword evidence="2" id="KW-1185">Reference proteome</keyword>
<evidence type="ECO:0000313" key="2">
    <source>
        <dbReference type="Proteomes" id="UP001596410"/>
    </source>
</evidence>
<proteinExistence type="predicted"/>
<dbReference type="EMBL" id="JBHSZV010000013">
    <property type="protein sequence ID" value="MFC7061115.1"/>
    <property type="molecule type" value="Genomic_DNA"/>
</dbReference>
<evidence type="ECO:0000313" key="1">
    <source>
        <dbReference type="EMBL" id="MFC7061115.1"/>
    </source>
</evidence>
<reference evidence="2" key="1">
    <citation type="journal article" date="2019" name="Int. J. Syst. Evol. Microbiol.">
        <title>The Global Catalogue of Microorganisms (GCM) 10K type strain sequencing project: providing services to taxonomists for standard genome sequencing and annotation.</title>
        <authorList>
            <consortium name="The Broad Institute Genomics Platform"/>
            <consortium name="The Broad Institute Genome Sequencing Center for Infectious Disease"/>
            <person name="Wu L."/>
            <person name="Ma J."/>
        </authorList>
    </citation>
    <scope>NUCLEOTIDE SEQUENCE [LARGE SCALE GENOMIC DNA]</scope>
    <source>
        <strain evidence="2">CGMCC 4.1621</strain>
    </source>
</reference>
<protein>
    <submittedName>
        <fullName evidence="1">Group-specific protein</fullName>
    </submittedName>
</protein>
<dbReference type="Proteomes" id="UP001596410">
    <property type="component" value="Unassembled WGS sequence"/>
</dbReference>
<gene>
    <name evidence="1" type="ORF">ACFQIC_04510</name>
</gene>